<name>A0A066VJZ9_TILAU</name>
<keyword evidence="2" id="KW-1185">Reference proteome</keyword>
<evidence type="ECO:0000313" key="1">
    <source>
        <dbReference type="EMBL" id="KDN39084.1"/>
    </source>
</evidence>
<protein>
    <submittedName>
        <fullName evidence="1">Uncharacterized protein</fullName>
    </submittedName>
</protein>
<dbReference type="HOGENOM" id="CLU_894825_0_0_1"/>
<dbReference type="InParanoid" id="A0A066VJZ9"/>
<accession>A0A066VJZ9</accession>
<dbReference type="GeneID" id="25261602"/>
<sequence>MELQKLNQLNSDICLVYNTNLSLIQVLFSVLKDHRSDHPIGLLITQIIPHGKHEPRNCGRRATWCSRRQNSSFGATDQIAIPSLCLRRDSSRFIFEPLSLLIKQTCAHPSARSFKITASSEKSKFSYTRCQSMQPVPILIGQQPPNVGVDEGGHTLTQFFGLKRANAFSKSISQKLITSPLSQQFRSQRQITSWVSTILKLEIQRRKAFWSFSSSSSSCLVLLPFRLVHPAPRLRQARVRAAITRVASRPNTKFSTISSLLDRFTYLKQPVYTLDVCSYHFTKFSTASARNQHQQNATTAALEAKDHGPLP</sequence>
<dbReference type="RefSeq" id="XP_013240910.1">
    <property type="nucleotide sequence ID" value="XM_013385456.1"/>
</dbReference>
<reference evidence="1 2" key="1">
    <citation type="submission" date="2014-05" db="EMBL/GenBank/DDBJ databases">
        <title>Draft genome sequence of a rare smut relative, Tilletiaria anomala UBC 951.</title>
        <authorList>
            <consortium name="DOE Joint Genome Institute"/>
            <person name="Toome M."/>
            <person name="Kuo A."/>
            <person name="Henrissat B."/>
            <person name="Lipzen A."/>
            <person name="Tritt A."/>
            <person name="Yoshinaga Y."/>
            <person name="Zane M."/>
            <person name="Barry K."/>
            <person name="Grigoriev I.V."/>
            <person name="Spatafora J.W."/>
            <person name="Aimea M.C."/>
        </authorList>
    </citation>
    <scope>NUCLEOTIDE SEQUENCE [LARGE SCALE GENOMIC DNA]</scope>
    <source>
        <strain evidence="1 2">UBC 951</strain>
    </source>
</reference>
<evidence type="ECO:0000313" key="2">
    <source>
        <dbReference type="Proteomes" id="UP000027361"/>
    </source>
</evidence>
<organism evidence="1 2">
    <name type="scientific">Tilletiaria anomala (strain ATCC 24038 / CBS 436.72 / UBC 951)</name>
    <dbReference type="NCBI Taxonomy" id="1037660"/>
    <lineage>
        <taxon>Eukaryota</taxon>
        <taxon>Fungi</taxon>
        <taxon>Dikarya</taxon>
        <taxon>Basidiomycota</taxon>
        <taxon>Ustilaginomycotina</taxon>
        <taxon>Exobasidiomycetes</taxon>
        <taxon>Georgefischeriales</taxon>
        <taxon>Tilletiariaceae</taxon>
        <taxon>Tilletiaria</taxon>
    </lineage>
</organism>
<dbReference type="Proteomes" id="UP000027361">
    <property type="component" value="Unassembled WGS sequence"/>
</dbReference>
<proteinExistence type="predicted"/>
<gene>
    <name evidence="1" type="ORF">K437DRAFT_14742</name>
</gene>
<dbReference type="AlphaFoldDB" id="A0A066VJZ9"/>
<dbReference type="EMBL" id="JMSN01000109">
    <property type="protein sequence ID" value="KDN39084.1"/>
    <property type="molecule type" value="Genomic_DNA"/>
</dbReference>
<comment type="caution">
    <text evidence="1">The sequence shown here is derived from an EMBL/GenBank/DDBJ whole genome shotgun (WGS) entry which is preliminary data.</text>
</comment>